<feature type="transmembrane region" description="Helical" evidence="1">
    <location>
        <begin position="26"/>
        <end position="48"/>
    </location>
</feature>
<evidence type="ECO:0000256" key="1">
    <source>
        <dbReference type="SAM" id="Phobius"/>
    </source>
</evidence>
<keyword evidence="1" id="KW-0812">Transmembrane</keyword>
<dbReference type="EMBL" id="UFVR01000004">
    <property type="protein sequence ID" value="SUX48790.1"/>
    <property type="molecule type" value="Genomic_DNA"/>
</dbReference>
<organism evidence="2 3">
    <name type="scientific">Chryseobacterium indoltheticum</name>
    <dbReference type="NCBI Taxonomy" id="254"/>
    <lineage>
        <taxon>Bacteria</taxon>
        <taxon>Pseudomonadati</taxon>
        <taxon>Bacteroidota</taxon>
        <taxon>Flavobacteriia</taxon>
        <taxon>Flavobacteriales</taxon>
        <taxon>Weeksellaceae</taxon>
        <taxon>Chryseobacterium group</taxon>
        <taxon>Chryseobacterium</taxon>
    </lineage>
</organism>
<keyword evidence="1" id="KW-1133">Transmembrane helix</keyword>
<dbReference type="AlphaFoldDB" id="A0A381FQG1"/>
<dbReference type="Proteomes" id="UP000254282">
    <property type="component" value="Unassembled WGS sequence"/>
</dbReference>
<proteinExistence type="predicted"/>
<dbReference type="RefSeq" id="WP_147293645.1">
    <property type="nucleotide sequence ID" value="NZ_UFVR01000004.1"/>
</dbReference>
<protein>
    <submittedName>
        <fullName evidence="2">Uncharacterized protein</fullName>
    </submittedName>
</protein>
<gene>
    <name evidence="2" type="ORF">NCTC13532_04401</name>
</gene>
<name>A0A381FQG1_9FLAO</name>
<evidence type="ECO:0000313" key="3">
    <source>
        <dbReference type="Proteomes" id="UP000254282"/>
    </source>
</evidence>
<sequence>MDYSKSKNIVFRDNCFYIYISPWRSYIIGGLMLLAAIGVLGSSIAMYYNMSKTVFSFYSKESILCFGIPAIFLYFVFLELKKLGSRLWTPQIQIGKAEVGFRRHGKGGPLFADDYIILRYPEILEITYPSENNPFKILAFSTSTQIYQVDLVLRTEEKKMVYKLLLTTIKTFFDMKKK</sequence>
<accession>A0A381FQG1</accession>
<reference evidence="2 3" key="1">
    <citation type="submission" date="2018-06" db="EMBL/GenBank/DDBJ databases">
        <authorList>
            <consortium name="Pathogen Informatics"/>
            <person name="Doyle S."/>
        </authorList>
    </citation>
    <scope>NUCLEOTIDE SEQUENCE [LARGE SCALE GENOMIC DNA]</scope>
    <source>
        <strain evidence="2 3">NCTC13532</strain>
    </source>
</reference>
<keyword evidence="1" id="KW-0472">Membrane</keyword>
<evidence type="ECO:0000313" key="2">
    <source>
        <dbReference type="EMBL" id="SUX48790.1"/>
    </source>
</evidence>
<feature type="transmembrane region" description="Helical" evidence="1">
    <location>
        <begin position="54"/>
        <end position="77"/>
    </location>
</feature>